<proteinExistence type="predicted"/>
<sequence length="180" mass="19467">MSGGTLRVVGPPRALPPPISLEEAVRRSREALEAREGRAGYVQDALAVDFAEASDEQLFGPQRTIRADLPDPTVWAGRITRALLEVMTGVRPAPQVVRWTTPEVYAVVARRSALVARRVAEGNAPRRRPRVTVVRVRVCEPADGVAEAAVVVHDGTTVRAVAVRLVGQDGKWRVSALQIG</sequence>
<comment type="caution">
    <text evidence="1">The sequence shown here is derived from an EMBL/GenBank/DDBJ whole genome shotgun (WGS) entry which is preliminary data.</text>
</comment>
<organism evidence="1 2">
    <name type="scientific">Fodinibacter luteus</name>
    <dbReference type="NCBI Taxonomy" id="552064"/>
    <lineage>
        <taxon>Bacteria</taxon>
        <taxon>Bacillati</taxon>
        <taxon>Actinomycetota</taxon>
        <taxon>Actinomycetes</taxon>
        <taxon>Micrococcales</taxon>
        <taxon>Intrasporangiaceae</taxon>
        <taxon>Fodinibacter (ex Wang et al. 2009)</taxon>
    </lineage>
</organism>
<dbReference type="Proteomes" id="UP001500945">
    <property type="component" value="Unassembled WGS sequence"/>
</dbReference>
<evidence type="ECO:0000313" key="1">
    <source>
        <dbReference type="EMBL" id="GAA4408491.1"/>
    </source>
</evidence>
<dbReference type="EMBL" id="BAABGM010000015">
    <property type="protein sequence ID" value="GAA4408491.1"/>
    <property type="molecule type" value="Genomic_DNA"/>
</dbReference>
<accession>A0ABP8KKU6</accession>
<evidence type="ECO:0000313" key="2">
    <source>
        <dbReference type="Proteomes" id="UP001500945"/>
    </source>
</evidence>
<dbReference type="InterPro" id="IPR045596">
    <property type="entry name" value="DUF6459"/>
</dbReference>
<keyword evidence="2" id="KW-1185">Reference proteome</keyword>
<protein>
    <submittedName>
        <fullName evidence="1">Uncharacterized protein</fullName>
    </submittedName>
</protein>
<name>A0ABP8KKU6_9MICO</name>
<reference evidence="2" key="1">
    <citation type="journal article" date="2019" name="Int. J. Syst. Evol. Microbiol.">
        <title>The Global Catalogue of Microorganisms (GCM) 10K type strain sequencing project: providing services to taxonomists for standard genome sequencing and annotation.</title>
        <authorList>
            <consortium name="The Broad Institute Genomics Platform"/>
            <consortium name="The Broad Institute Genome Sequencing Center for Infectious Disease"/>
            <person name="Wu L."/>
            <person name="Ma J."/>
        </authorList>
    </citation>
    <scope>NUCLEOTIDE SEQUENCE [LARGE SCALE GENOMIC DNA]</scope>
    <source>
        <strain evidence="2">JCM 17809</strain>
    </source>
</reference>
<dbReference type="Pfam" id="PF20060">
    <property type="entry name" value="DUF6459"/>
    <property type="match status" value="1"/>
</dbReference>
<gene>
    <name evidence="1" type="ORF">GCM10023168_25980</name>
</gene>